<dbReference type="CDD" id="cd02194">
    <property type="entry name" value="ThiL"/>
    <property type="match status" value="1"/>
</dbReference>
<accession>A0A6J6QJN5</accession>
<dbReference type="Gene3D" id="3.30.1330.10">
    <property type="entry name" value="PurM-like, N-terminal domain"/>
    <property type="match status" value="1"/>
</dbReference>
<evidence type="ECO:0000259" key="1">
    <source>
        <dbReference type="Pfam" id="PF00586"/>
    </source>
</evidence>
<name>A0A6J6QJN5_9ZZZZ</name>
<dbReference type="PIRSF" id="PIRSF005303">
    <property type="entry name" value="Thiam_monoph_kin"/>
    <property type="match status" value="1"/>
</dbReference>
<proteinExistence type="inferred from homology"/>
<dbReference type="InterPro" id="IPR010918">
    <property type="entry name" value="PurM-like_C_dom"/>
</dbReference>
<dbReference type="InterPro" id="IPR016188">
    <property type="entry name" value="PurM-like_N"/>
</dbReference>
<dbReference type="EMBL" id="CAFBQA010000138">
    <property type="protein sequence ID" value="CAB5042783.1"/>
    <property type="molecule type" value="Genomic_DNA"/>
</dbReference>
<dbReference type="NCBIfam" id="NF004351">
    <property type="entry name" value="PRK05731.1-4"/>
    <property type="match status" value="1"/>
</dbReference>
<dbReference type="PANTHER" id="PTHR30270">
    <property type="entry name" value="THIAMINE-MONOPHOSPHATE KINASE"/>
    <property type="match status" value="1"/>
</dbReference>
<organism evidence="3">
    <name type="scientific">freshwater metagenome</name>
    <dbReference type="NCBI Taxonomy" id="449393"/>
    <lineage>
        <taxon>unclassified sequences</taxon>
        <taxon>metagenomes</taxon>
        <taxon>ecological metagenomes</taxon>
    </lineage>
</organism>
<dbReference type="Pfam" id="PF00586">
    <property type="entry name" value="AIRS"/>
    <property type="match status" value="1"/>
</dbReference>
<sequence length="320" mass="32630">MARAMSTLGEVGEFGLIAAIALATRAGTAVEIGIGDDAALIALPSGKALVTTDMAIEGVHFRTDWSSAYEIGRKCAAANLADIAAMGGRTRALVVAFAAPASLSTEWALQLTQGINDECEGEGASVVGGDTVRGDAITISITAIGEVIDSVEKPITRAGAQEGDIVYLLGQTGASAAGLEILTRGMSSAPGLVGLHKVPKPPYELAREFATRGATSMCDVSDGLAADLAHIADASGVTIDINLDAFDFSDLRVAGEELEMDPFEWVLSGGEDHAFVGTLPAEQSPPLAARAIGVVCARGDSAVTSAGVALRSHGHDHFSA</sequence>
<dbReference type="PANTHER" id="PTHR30270:SF0">
    <property type="entry name" value="THIAMINE-MONOPHOSPHATE KINASE"/>
    <property type="match status" value="1"/>
</dbReference>
<dbReference type="InterPro" id="IPR036921">
    <property type="entry name" value="PurM-like_N_sf"/>
</dbReference>
<dbReference type="SUPFAM" id="SSF55326">
    <property type="entry name" value="PurM N-terminal domain-like"/>
    <property type="match status" value="1"/>
</dbReference>
<gene>
    <name evidence="3" type="ORF">UFOPK2593_01107</name>
    <name evidence="4" type="ORF">UFOPK4234_01585</name>
</gene>
<evidence type="ECO:0000313" key="4">
    <source>
        <dbReference type="EMBL" id="CAB5042783.1"/>
    </source>
</evidence>
<dbReference type="SUPFAM" id="SSF56042">
    <property type="entry name" value="PurM C-terminal domain-like"/>
    <property type="match status" value="1"/>
</dbReference>
<evidence type="ECO:0000313" key="3">
    <source>
        <dbReference type="EMBL" id="CAB4709853.1"/>
    </source>
</evidence>
<protein>
    <submittedName>
        <fullName evidence="3">Unannotated protein</fullName>
    </submittedName>
</protein>
<evidence type="ECO:0000259" key="2">
    <source>
        <dbReference type="Pfam" id="PF02769"/>
    </source>
</evidence>
<dbReference type="GO" id="GO:0009030">
    <property type="term" value="F:thiamine-phosphate kinase activity"/>
    <property type="evidence" value="ECO:0007669"/>
    <property type="project" value="InterPro"/>
</dbReference>
<dbReference type="HAMAP" id="MF_02128">
    <property type="entry name" value="TMP_kinase"/>
    <property type="match status" value="1"/>
</dbReference>
<dbReference type="InterPro" id="IPR006283">
    <property type="entry name" value="ThiL-like"/>
</dbReference>
<dbReference type="InterPro" id="IPR036676">
    <property type="entry name" value="PurM-like_C_sf"/>
</dbReference>
<dbReference type="NCBIfam" id="TIGR01379">
    <property type="entry name" value="thiL"/>
    <property type="match status" value="1"/>
</dbReference>
<dbReference type="GO" id="GO:0009228">
    <property type="term" value="P:thiamine biosynthetic process"/>
    <property type="evidence" value="ECO:0007669"/>
    <property type="project" value="InterPro"/>
</dbReference>
<dbReference type="EMBL" id="CAEZXW010000078">
    <property type="protein sequence ID" value="CAB4709853.1"/>
    <property type="molecule type" value="Genomic_DNA"/>
</dbReference>
<dbReference type="Pfam" id="PF02769">
    <property type="entry name" value="AIRS_C"/>
    <property type="match status" value="1"/>
</dbReference>
<feature type="domain" description="PurM-like N-terminal" evidence="1">
    <location>
        <begin position="35"/>
        <end position="147"/>
    </location>
</feature>
<reference evidence="3" key="1">
    <citation type="submission" date="2020-05" db="EMBL/GenBank/DDBJ databases">
        <authorList>
            <person name="Chiriac C."/>
            <person name="Salcher M."/>
            <person name="Ghai R."/>
            <person name="Kavagutti S V."/>
        </authorList>
    </citation>
    <scope>NUCLEOTIDE SEQUENCE</scope>
</reference>
<feature type="domain" description="PurM-like C-terminal" evidence="2">
    <location>
        <begin position="161"/>
        <end position="296"/>
    </location>
</feature>
<dbReference type="AlphaFoldDB" id="A0A6J6QJN5"/>
<dbReference type="Gene3D" id="3.90.650.10">
    <property type="entry name" value="PurM-like C-terminal domain"/>
    <property type="match status" value="1"/>
</dbReference>